<dbReference type="InterPro" id="IPR040891">
    <property type="entry name" value="HEPN_SAV_6107"/>
</dbReference>
<evidence type="ECO:0000313" key="2">
    <source>
        <dbReference type="EMBL" id="KUP95721.1"/>
    </source>
</evidence>
<accession>A0A147KEJ4</accession>
<name>A0A147KEJ4_THECS</name>
<organism evidence="2 3">
    <name type="scientific">Thermobifida cellulosilytica TB100</name>
    <dbReference type="NCBI Taxonomy" id="665004"/>
    <lineage>
        <taxon>Bacteria</taxon>
        <taxon>Bacillati</taxon>
        <taxon>Actinomycetota</taxon>
        <taxon>Actinomycetes</taxon>
        <taxon>Streptosporangiales</taxon>
        <taxon>Nocardiopsidaceae</taxon>
        <taxon>Thermobifida</taxon>
    </lineage>
</organism>
<reference evidence="3" key="1">
    <citation type="journal article" date="2017" name="Acta Aliment.">
        <title>Plant polysaccharide degrading enzyme system of Thermpbifida cellulosilytica TB100 revealed by de novo genome project data.</title>
        <authorList>
            <person name="Toth A."/>
            <person name="Baka E."/>
            <person name="Luzics S."/>
            <person name="Bata-Vidacs I."/>
            <person name="Nagy I."/>
            <person name="Balint B."/>
            <person name="Herceg R."/>
            <person name="Olasz F."/>
            <person name="Wilk T."/>
            <person name="Nagy T."/>
            <person name="Kriszt B."/>
            <person name="Nagy I."/>
            <person name="Kukolya J."/>
        </authorList>
    </citation>
    <scope>NUCLEOTIDE SEQUENCE [LARGE SCALE GENOMIC DNA]</scope>
    <source>
        <strain evidence="3">TB100</strain>
    </source>
</reference>
<dbReference type="Proteomes" id="UP000074382">
    <property type="component" value="Unassembled WGS sequence"/>
</dbReference>
<sequence>MRSARSHLRDAEEAGSAPARYVSAHLAALRAAAAVLAQRGEPQSRPGRGRRPRSAWELLPAAAPELAEWAAFFAASASRRAAAEAGLPGAVTEEEADALLGEARAFLAVVESLLGRGSPRRVG</sequence>
<evidence type="ECO:0000259" key="1">
    <source>
        <dbReference type="Pfam" id="PF18726"/>
    </source>
</evidence>
<evidence type="ECO:0000313" key="3">
    <source>
        <dbReference type="Proteomes" id="UP000074382"/>
    </source>
</evidence>
<proteinExistence type="predicted"/>
<feature type="domain" description="SAV-6107-like HEPN" evidence="1">
    <location>
        <begin position="11"/>
        <end position="111"/>
    </location>
</feature>
<gene>
    <name evidence="2" type="ORF">AC529_16075</name>
</gene>
<dbReference type="STRING" id="665004.AC529_16075"/>
<dbReference type="Pfam" id="PF18726">
    <property type="entry name" value="HEPN_SAV_6107"/>
    <property type="match status" value="1"/>
</dbReference>
<protein>
    <recommendedName>
        <fullName evidence="1">SAV-6107-like HEPN domain-containing protein</fullName>
    </recommendedName>
</protein>
<comment type="caution">
    <text evidence="2">The sequence shown here is derived from an EMBL/GenBank/DDBJ whole genome shotgun (WGS) entry which is preliminary data.</text>
</comment>
<dbReference type="AlphaFoldDB" id="A0A147KEJ4"/>
<keyword evidence="3" id="KW-1185">Reference proteome</keyword>
<dbReference type="PATRIC" id="fig|665004.4.peg.2829"/>
<dbReference type="EMBL" id="LGEM01000113">
    <property type="protein sequence ID" value="KUP95721.1"/>
    <property type="molecule type" value="Genomic_DNA"/>
</dbReference>